<dbReference type="EMBL" id="JAAAIM010000171">
    <property type="protein sequence ID" value="KAG0293081.1"/>
    <property type="molecule type" value="Genomic_DNA"/>
</dbReference>
<dbReference type="EC" id="2.7.1.-" evidence="6"/>
<dbReference type="InterPro" id="IPR001312">
    <property type="entry name" value="Hexokinase"/>
</dbReference>
<sequence length="554" mass="60531">MGGDQDPTRALVTKSHLRPARTSITRSKIIYESKRQKLAVASLIQEFTILPAKLKEIKDHFKSEMVKGLAKQGETLAMVQTHILGRLNGSETGTYLTLDIGGTYLRVVLVELSQGSQVSTKQKKYAIDSQLKVGEPKLLFDFMASCIDSFLVANDAVIPKERQLELGFTFSFPVLQTGINSGTLIDWTKGYSCHGMVGKDPAEFLQQALLSRNVKVNVSALMNDTVGTLLSHAYQHPRTVVGFGLGTGSNGAYIERVDRIRKRDTAALGDDVEASAQEMVINIEFGAFDNERTVLPITMFDNKVDRKSLNPSKQLFEKMVAGMYLGEITRNVLLDMIDNRLLFRGQSSRKLGTPWAFLTEHMSVIEEDSTPELDEVRRVLEDNLGLGLVESSETPVSTNVLADSTDVEVPVQTSGGESQRGGAVTTLADRQIVKLIVELVGQRSARFAAAALGGMLEHTMGYTWARDEVEKQEGVDIGVDGSLYGFYPGYESDLMSGLEELFALEAGMSFLFAKEGKNEKLKDRVRLGRCLDGSSVGAALGAVLATRSAAQPPC</sequence>
<evidence type="ECO:0000256" key="3">
    <source>
        <dbReference type="ARBA" id="ARBA00022741"/>
    </source>
</evidence>
<evidence type="ECO:0000256" key="2">
    <source>
        <dbReference type="ARBA" id="ARBA00022679"/>
    </source>
</evidence>
<dbReference type="InterPro" id="IPR022673">
    <property type="entry name" value="Hexokinase_C"/>
</dbReference>
<evidence type="ECO:0000256" key="5">
    <source>
        <dbReference type="ARBA" id="ARBA00022840"/>
    </source>
</evidence>
<dbReference type="PROSITE" id="PS51748">
    <property type="entry name" value="HEXOKINASE_2"/>
    <property type="match status" value="1"/>
</dbReference>
<dbReference type="CDD" id="cd24018">
    <property type="entry name" value="ASKHA_NBD_HK_fungi"/>
    <property type="match status" value="1"/>
</dbReference>
<dbReference type="Pfam" id="PF00349">
    <property type="entry name" value="Hexokinase_1"/>
    <property type="match status" value="1"/>
</dbReference>
<feature type="domain" description="Hexokinase N-terminal" evidence="7">
    <location>
        <begin position="40"/>
        <end position="234"/>
    </location>
</feature>
<comment type="similarity">
    <text evidence="1 6">Belongs to the hexokinase family.</text>
</comment>
<keyword evidence="3 6" id="KW-0547">Nucleotide-binding</keyword>
<evidence type="ECO:0000259" key="7">
    <source>
        <dbReference type="Pfam" id="PF00349"/>
    </source>
</evidence>
<gene>
    <name evidence="9" type="primary">GLK1_2</name>
    <name evidence="9" type="ORF">BGZ96_003353</name>
</gene>
<feature type="domain" description="Hexokinase C-terminal" evidence="8">
    <location>
        <begin position="241"/>
        <end position="543"/>
    </location>
</feature>
<dbReference type="PANTHER" id="PTHR19443">
    <property type="entry name" value="HEXOKINASE"/>
    <property type="match status" value="1"/>
</dbReference>
<dbReference type="Gene3D" id="3.40.367.20">
    <property type="match status" value="1"/>
</dbReference>
<comment type="caution">
    <text evidence="9">The sequence shown here is derived from an EMBL/GenBank/DDBJ whole genome shotgun (WGS) entry which is preliminary data.</text>
</comment>
<evidence type="ECO:0000256" key="4">
    <source>
        <dbReference type="ARBA" id="ARBA00022777"/>
    </source>
</evidence>
<dbReference type="SUPFAM" id="SSF53067">
    <property type="entry name" value="Actin-like ATPase domain"/>
    <property type="match status" value="2"/>
</dbReference>
<proteinExistence type="inferred from homology"/>
<dbReference type="PANTHER" id="PTHR19443:SF30">
    <property type="entry name" value="GLUCOKINASE-1-RELATED"/>
    <property type="match status" value="1"/>
</dbReference>
<dbReference type="InterPro" id="IPR043129">
    <property type="entry name" value="ATPase_NBD"/>
</dbReference>
<name>A0ABQ7K8C2_9FUNG</name>
<evidence type="ECO:0000256" key="1">
    <source>
        <dbReference type="ARBA" id="ARBA00009225"/>
    </source>
</evidence>
<dbReference type="PRINTS" id="PR00475">
    <property type="entry name" value="HEXOKINASE"/>
</dbReference>
<keyword evidence="6" id="KW-0324">Glycolysis</keyword>
<keyword evidence="4 6" id="KW-0418">Kinase</keyword>
<keyword evidence="5 6" id="KW-0067">ATP-binding</keyword>
<accession>A0ABQ7K8C2</accession>
<evidence type="ECO:0000256" key="6">
    <source>
        <dbReference type="RuleBase" id="RU362007"/>
    </source>
</evidence>
<dbReference type="Gene3D" id="3.30.420.40">
    <property type="match status" value="1"/>
</dbReference>
<dbReference type="Proteomes" id="UP001194696">
    <property type="component" value="Unassembled WGS sequence"/>
</dbReference>
<keyword evidence="10" id="KW-1185">Reference proteome</keyword>
<dbReference type="InterPro" id="IPR022672">
    <property type="entry name" value="Hexokinase_N"/>
</dbReference>
<dbReference type="Gene3D" id="1.10.287.1250">
    <property type="match status" value="1"/>
</dbReference>
<organism evidence="9 10">
    <name type="scientific">Linnemannia gamsii</name>
    <dbReference type="NCBI Taxonomy" id="64522"/>
    <lineage>
        <taxon>Eukaryota</taxon>
        <taxon>Fungi</taxon>
        <taxon>Fungi incertae sedis</taxon>
        <taxon>Mucoromycota</taxon>
        <taxon>Mortierellomycotina</taxon>
        <taxon>Mortierellomycetes</taxon>
        <taxon>Mortierellales</taxon>
        <taxon>Mortierellaceae</taxon>
        <taxon>Linnemannia</taxon>
    </lineage>
</organism>
<keyword evidence="2 6" id="KW-0808">Transferase</keyword>
<evidence type="ECO:0000313" key="9">
    <source>
        <dbReference type="EMBL" id="KAG0293081.1"/>
    </source>
</evidence>
<dbReference type="Pfam" id="PF03727">
    <property type="entry name" value="Hexokinase_2"/>
    <property type="match status" value="1"/>
</dbReference>
<reference evidence="9 10" key="1">
    <citation type="journal article" date="2020" name="Fungal Divers.">
        <title>Resolving the Mortierellaceae phylogeny through synthesis of multi-gene phylogenetics and phylogenomics.</title>
        <authorList>
            <person name="Vandepol N."/>
            <person name="Liber J."/>
            <person name="Desiro A."/>
            <person name="Na H."/>
            <person name="Kennedy M."/>
            <person name="Barry K."/>
            <person name="Grigoriev I.V."/>
            <person name="Miller A.N."/>
            <person name="O'Donnell K."/>
            <person name="Stajich J.E."/>
            <person name="Bonito G."/>
        </authorList>
    </citation>
    <scope>NUCLEOTIDE SEQUENCE [LARGE SCALE GENOMIC DNA]</scope>
    <source>
        <strain evidence="9 10">AD045</strain>
    </source>
</reference>
<protein>
    <recommendedName>
        <fullName evidence="6">Phosphotransferase</fullName>
        <ecNumber evidence="6">2.7.1.-</ecNumber>
    </recommendedName>
</protein>
<evidence type="ECO:0000259" key="8">
    <source>
        <dbReference type="Pfam" id="PF03727"/>
    </source>
</evidence>
<evidence type="ECO:0000313" key="10">
    <source>
        <dbReference type="Proteomes" id="UP001194696"/>
    </source>
</evidence>